<accession>A0A2P2P789</accession>
<protein>
    <submittedName>
        <fullName evidence="2">Uncharacterized protein</fullName>
    </submittedName>
</protein>
<dbReference type="AlphaFoldDB" id="A0A2P2P789"/>
<evidence type="ECO:0000256" key="1">
    <source>
        <dbReference type="SAM" id="MobiDB-lite"/>
    </source>
</evidence>
<reference evidence="2" key="1">
    <citation type="submission" date="2018-02" db="EMBL/GenBank/DDBJ databases">
        <title>Rhizophora mucronata_Transcriptome.</title>
        <authorList>
            <person name="Meera S.P."/>
            <person name="Sreeshan A."/>
            <person name="Augustine A."/>
        </authorList>
    </citation>
    <scope>NUCLEOTIDE SEQUENCE</scope>
    <source>
        <tissue evidence="2">Leaf</tissue>
    </source>
</reference>
<dbReference type="EMBL" id="GGEC01070118">
    <property type="protein sequence ID" value="MBX50602.1"/>
    <property type="molecule type" value="Transcribed_RNA"/>
</dbReference>
<feature type="region of interest" description="Disordered" evidence="1">
    <location>
        <begin position="19"/>
        <end position="47"/>
    </location>
</feature>
<evidence type="ECO:0000313" key="2">
    <source>
        <dbReference type="EMBL" id="MBX50602.1"/>
    </source>
</evidence>
<organism evidence="2">
    <name type="scientific">Rhizophora mucronata</name>
    <name type="common">Asiatic mangrove</name>
    <dbReference type="NCBI Taxonomy" id="61149"/>
    <lineage>
        <taxon>Eukaryota</taxon>
        <taxon>Viridiplantae</taxon>
        <taxon>Streptophyta</taxon>
        <taxon>Embryophyta</taxon>
        <taxon>Tracheophyta</taxon>
        <taxon>Spermatophyta</taxon>
        <taxon>Magnoliopsida</taxon>
        <taxon>eudicotyledons</taxon>
        <taxon>Gunneridae</taxon>
        <taxon>Pentapetalae</taxon>
        <taxon>rosids</taxon>
        <taxon>fabids</taxon>
        <taxon>Malpighiales</taxon>
        <taxon>Rhizophoraceae</taxon>
        <taxon>Rhizophora</taxon>
    </lineage>
</organism>
<sequence>MEHRLALVAMAVITPNLMQHDPPSLFNRSSTSVRPRSATGFIRRRRN</sequence>
<name>A0A2P2P789_RHIMU</name>
<proteinExistence type="predicted"/>